<evidence type="ECO:0000256" key="2">
    <source>
        <dbReference type="ARBA" id="ARBA00023043"/>
    </source>
</evidence>
<keyword evidence="5" id="KW-1185">Reference proteome</keyword>
<dbReference type="AlphaFoldDB" id="A0A4Z1T5Z8"/>
<dbReference type="OrthoDB" id="6358812at2759"/>
<evidence type="ECO:0000313" key="4">
    <source>
        <dbReference type="EMBL" id="TNJ29483.1"/>
    </source>
</evidence>
<evidence type="ECO:0000313" key="5">
    <source>
        <dbReference type="Proteomes" id="UP000315496"/>
    </source>
</evidence>
<name>A0A4Z1T5Z8_GIAMU</name>
<reference evidence="4 5" key="1">
    <citation type="submission" date="2019-05" db="EMBL/GenBank/DDBJ databases">
        <title>The compact genome of Giardia muris reveals important steps in the evolution of intestinal protozoan parasites.</title>
        <authorList>
            <person name="Xu F."/>
            <person name="Jimenez-Gonzalez A."/>
            <person name="Einarsson E."/>
            <person name="Astvaldsson A."/>
            <person name="Peirasmaki D."/>
            <person name="Eckmann L."/>
            <person name="Andersson J.O."/>
            <person name="Svard S.G."/>
            <person name="Jerlstrom-Hultqvist J."/>
        </authorList>
    </citation>
    <scope>NUCLEOTIDE SEQUENCE [LARGE SCALE GENOMIC DNA]</scope>
    <source>
        <strain evidence="4 5">Roberts-Thomson</strain>
    </source>
</reference>
<dbReference type="InterPro" id="IPR036770">
    <property type="entry name" value="Ankyrin_rpt-contain_sf"/>
</dbReference>
<keyword evidence="2 3" id="KW-0040">ANK repeat</keyword>
<dbReference type="InterPro" id="IPR002110">
    <property type="entry name" value="Ankyrin_rpt"/>
</dbReference>
<accession>A0A4Z1T5Z8</accession>
<evidence type="ECO:0000256" key="3">
    <source>
        <dbReference type="PROSITE-ProRule" id="PRU00023"/>
    </source>
</evidence>
<proteinExistence type="predicted"/>
<dbReference type="PROSITE" id="PS50297">
    <property type="entry name" value="ANK_REP_REGION"/>
    <property type="match status" value="3"/>
</dbReference>
<keyword evidence="1" id="KW-0677">Repeat</keyword>
<feature type="repeat" description="ANK" evidence="3">
    <location>
        <begin position="391"/>
        <end position="423"/>
    </location>
</feature>
<dbReference type="Pfam" id="PF12796">
    <property type="entry name" value="Ank_2"/>
    <property type="match status" value="3"/>
</dbReference>
<dbReference type="Pfam" id="PF13857">
    <property type="entry name" value="Ank_5"/>
    <property type="match status" value="1"/>
</dbReference>
<sequence length="457" mass="49948">MACCAPRKGVLIARAYRAAGAGDGSLRSIQGIIRRYPGLAGQQDEEGRTLLHRCVEKGDLQGVNILLTAFPRGRWYDLQDYTGQTALHIAAIAGSPSIVKALLRRGVDTTLQDVKGYCAIHYAAENTESSVPLLDTFLAHDVQSVLLETSRGSNPLMIVISRGDVNAVRLLLGRVSQSFLHTPLVCEEAASPERDTDPPRSSEAVAFSELFQRRDHRQRTVFHLSAMLSSSTIIRLLLEVSNETRFSYCGAGRLPIHYACLSGCVKSVQLLAAIDPKLLSTADGGRTRGPISYPLHYAVASGSLPTVRYVLQSGGACTCNLHDQNQHTPLHSAVRQNVPDIVKALVHEGADPNVTGIEGMTPTVLAASLGHAHIFFYLVRKGGDPLRPYKGSFTSLHMAVKNGHYELLETMLERGMAPKMTEAEHRQLVRLATRYQHLGIAKLLVSRIQRVFLEPPK</sequence>
<dbReference type="PANTHER" id="PTHR24198">
    <property type="entry name" value="ANKYRIN REPEAT AND PROTEIN KINASE DOMAIN-CONTAINING PROTEIN"/>
    <property type="match status" value="1"/>
</dbReference>
<organism evidence="4 5">
    <name type="scientific">Giardia muris</name>
    <dbReference type="NCBI Taxonomy" id="5742"/>
    <lineage>
        <taxon>Eukaryota</taxon>
        <taxon>Metamonada</taxon>
        <taxon>Diplomonadida</taxon>
        <taxon>Hexamitidae</taxon>
        <taxon>Giardiinae</taxon>
        <taxon>Giardia</taxon>
    </lineage>
</organism>
<dbReference type="PANTHER" id="PTHR24198:SF165">
    <property type="entry name" value="ANKYRIN REPEAT-CONTAINING PROTEIN-RELATED"/>
    <property type="match status" value="1"/>
</dbReference>
<evidence type="ECO:0000256" key="1">
    <source>
        <dbReference type="ARBA" id="ARBA00022737"/>
    </source>
</evidence>
<protein>
    <submittedName>
        <fullName evidence="4">Ankyrin repeat protein 1</fullName>
    </submittedName>
</protein>
<dbReference type="SMART" id="SM00248">
    <property type="entry name" value="ANK"/>
    <property type="match status" value="11"/>
</dbReference>
<dbReference type="PRINTS" id="PR01415">
    <property type="entry name" value="ANKYRIN"/>
</dbReference>
<gene>
    <name evidence="4" type="ORF">GMRT_10224</name>
</gene>
<feature type="repeat" description="ANK" evidence="3">
    <location>
        <begin position="82"/>
        <end position="114"/>
    </location>
</feature>
<dbReference type="Gene3D" id="1.25.40.20">
    <property type="entry name" value="Ankyrin repeat-containing domain"/>
    <property type="match status" value="3"/>
</dbReference>
<dbReference type="SUPFAM" id="SSF48403">
    <property type="entry name" value="Ankyrin repeat"/>
    <property type="match status" value="2"/>
</dbReference>
<dbReference type="VEuPathDB" id="GiardiaDB:GMRT_10224"/>
<dbReference type="EMBL" id="VDLU01000001">
    <property type="protein sequence ID" value="TNJ29483.1"/>
    <property type="molecule type" value="Genomic_DNA"/>
</dbReference>
<dbReference type="Proteomes" id="UP000315496">
    <property type="component" value="Chromosome 1"/>
</dbReference>
<dbReference type="PROSITE" id="PS50088">
    <property type="entry name" value="ANK_REPEAT"/>
    <property type="match status" value="3"/>
</dbReference>
<comment type="caution">
    <text evidence="4">The sequence shown here is derived from an EMBL/GenBank/DDBJ whole genome shotgun (WGS) entry which is preliminary data.</text>
</comment>
<feature type="repeat" description="ANK" evidence="3">
    <location>
        <begin position="325"/>
        <end position="357"/>
    </location>
</feature>